<dbReference type="Gene3D" id="3.40.190.10">
    <property type="entry name" value="Periplasmic binding protein-like II"/>
    <property type="match status" value="2"/>
</dbReference>
<dbReference type="PROSITE" id="PS01037">
    <property type="entry name" value="SBP_BACTERIAL_1"/>
    <property type="match status" value="1"/>
</dbReference>
<feature type="signal peptide" evidence="4">
    <location>
        <begin position="1"/>
        <end position="32"/>
    </location>
</feature>
<evidence type="ECO:0000256" key="2">
    <source>
        <dbReference type="ARBA" id="ARBA00022448"/>
    </source>
</evidence>
<dbReference type="GO" id="GO:0055052">
    <property type="term" value="C:ATP-binding cassette (ABC) transporter complex, substrate-binding subunit-containing"/>
    <property type="evidence" value="ECO:0007669"/>
    <property type="project" value="TreeGrafter"/>
</dbReference>
<dbReference type="InterPro" id="IPR006061">
    <property type="entry name" value="SBP_1_CS"/>
</dbReference>
<reference evidence="5 6" key="1">
    <citation type="submission" date="2019-08" db="EMBL/GenBank/DDBJ databases">
        <title>Paraburkholderia sp. DCY113.</title>
        <authorList>
            <person name="Kang J."/>
        </authorList>
    </citation>
    <scope>NUCLEOTIDE SEQUENCE [LARGE SCALE GENOMIC DNA]</scope>
    <source>
        <strain evidence="5 6">DCY113</strain>
    </source>
</reference>
<accession>A0A5B0H3F9</accession>
<evidence type="ECO:0000256" key="1">
    <source>
        <dbReference type="ARBA" id="ARBA00008520"/>
    </source>
</evidence>
<dbReference type="PANTHER" id="PTHR30061:SF50">
    <property type="entry name" value="MALTOSE_MALTODEXTRIN-BINDING PERIPLASMIC PROTEIN"/>
    <property type="match status" value="1"/>
</dbReference>
<evidence type="ECO:0000313" key="5">
    <source>
        <dbReference type="EMBL" id="KAA1009695.1"/>
    </source>
</evidence>
<comment type="similarity">
    <text evidence="1">Belongs to the bacterial solute-binding protein 1 family.</text>
</comment>
<dbReference type="GO" id="GO:0042956">
    <property type="term" value="P:maltodextrin transmembrane transport"/>
    <property type="evidence" value="ECO:0007669"/>
    <property type="project" value="TreeGrafter"/>
</dbReference>
<keyword evidence="6" id="KW-1185">Reference proteome</keyword>
<dbReference type="GO" id="GO:1901982">
    <property type="term" value="F:maltose binding"/>
    <property type="evidence" value="ECO:0007669"/>
    <property type="project" value="TreeGrafter"/>
</dbReference>
<dbReference type="GO" id="GO:0015768">
    <property type="term" value="P:maltose transport"/>
    <property type="evidence" value="ECO:0007669"/>
    <property type="project" value="TreeGrafter"/>
</dbReference>
<evidence type="ECO:0000256" key="3">
    <source>
        <dbReference type="ARBA" id="ARBA00022729"/>
    </source>
</evidence>
<feature type="chain" id="PRO_5023072902" evidence="4">
    <location>
        <begin position="33"/>
        <end position="416"/>
    </location>
</feature>
<comment type="caution">
    <text evidence="5">The sequence shown here is derived from an EMBL/GenBank/DDBJ whole genome shotgun (WGS) entry which is preliminary data.</text>
</comment>
<dbReference type="RefSeq" id="WP_149671699.1">
    <property type="nucleotide sequence ID" value="NZ_VTUZ01000013.1"/>
</dbReference>
<keyword evidence="2" id="KW-0813">Transport</keyword>
<gene>
    <name evidence="5" type="ORF">FVF58_20545</name>
</gene>
<dbReference type="PANTHER" id="PTHR30061">
    <property type="entry name" value="MALTOSE-BINDING PERIPLASMIC PROTEIN"/>
    <property type="match status" value="1"/>
</dbReference>
<organism evidence="5 6">
    <name type="scientific">Paraburkholderia panacisoli</name>
    <dbReference type="NCBI Taxonomy" id="2603818"/>
    <lineage>
        <taxon>Bacteria</taxon>
        <taxon>Pseudomonadati</taxon>
        <taxon>Pseudomonadota</taxon>
        <taxon>Betaproteobacteria</taxon>
        <taxon>Burkholderiales</taxon>
        <taxon>Burkholderiaceae</taxon>
        <taxon>Paraburkholderia</taxon>
    </lineage>
</organism>
<dbReference type="Proteomes" id="UP000325273">
    <property type="component" value="Unassembled WGS sequence"/>
</dbReference>
<evidence type="ECO:0000256" key="4">
    <source>
        <dbReference type="SAM" id="SignalP"/>
    </source>
</evidence>
<name>A0A5B0H3F9_9BURK</name>
<dbReference type="Pfam" id="PF01547">
    <property type="entry name" value="SBP_bac_1"/>
    <property type="match status" value="1"/>
</dbReference>
<dbReference type="CDD" id="cd13585">
    <property type="entry name" value="PBP2_TMBP_like"/>
    <property type="match status" value="1"/>
</dbReference>
<keyword evidence="3 4" id="KW-0732">Signal</keyword>
<proteinExistence type="inferred from homology"/>
<sequence>MSRLILRRKQVLVSFTLSKVAVGLAFAGIAVAANADTVRITVSHYSDATGPYFNKMAQEFEKANPGTTIKVEEVNWDTLQQKLQTDIMGGANSDLAIVGTRWLLDFVKDDVAEPLDGYMDVSFKDRFIGQMLAPGEIKGKVYGLPIAASTRALYYNKDLLAKAGYPNGPKTWNDVIDASKKLKAIGIAGFGLQGKEIETDVYFYYGLWSYGGDVIGKDGRAAFNSQAGVEAATLYKTMIDEGLTEPAVTGYNREGVQNLFKQGRVAMVISLPLLSKQIAKEAPNLKYGIDPIPTGTTQATYAVTDSIMMFKNSRVKKSAWKFLDFLFTRGPRVEFSKTEGFLPTTKAEASDPALNGPDTKAFIALLPNARFAPTVTGWEDTGKAVSDAMQSVYLGKAQPAAALNAAAEKANQSLGK</sequence>
<dbReference type="SUPFAM" id="SSF53850">
    <property type="entry name" value="Periplasmic binding protein-like II"/>
    <property type="match status" value="1"/>
</dbReference>
<dbReference type="GO" id="GO:0055085">
    <property type="term" value="P:transmembrane transport"/>
    <property type="evidence" value="ECO:0007669"/>
    <property type="project" value="InterPro"/>
</dbReference>
<dbReference type="EMBL" id="VTUZ01000013">
    <property type="protein sequence ID" value="KAA1009695.1"/>
    <property type="molecule type" value="Genomic_DNA"/>
</dbReference>
<dbReference type="AlphaFoldDB" id="A0A5B0H3F9"/>
<evidence type="ECO:0000313" key="6">
    <source>
        <dbReference type="Proteomes" id="UP000325273"/>
    </source>
</evidence>
<protein>
    <submittedName>
        <fullName evidence="5">Sugar ABC transporter substrate-binding protein</fullName>
    </submittedName>
</protein>
<dbReference type="InterPro" id="IPR006059">
    <property type="entry name" value="SBP"/>
</dbReference>